<keyword evidence="5" id="KW-0489">Methyltransferase</keyword>
<dbReference type="GO" id="GO:0003690">
    <property type="term" value="F:double-stranded DNA binding"/>
    <property type="evidence" value="ECO:0007669"/>
    <property type="project" value="TreeGrafter"/>
</dbReference>
<dbReference type="PANTHER" id="PTHR45660">
    <property type="entry name" value="HISTONE-LYSINE N-METHYLTRANSFERASE SETMAR"/>
    <property type="match status" value="1"/>
</dbReference>
<dbReference type="Pfam" id="PF02182">
    <property type="entry name" value="SAD_SRA"/>
    <property type="match status" value="1"/>
</dbReference>
<dbReference type="InterPro" id="IPR003105">
    <property type="entry name" value="SRA_YDG"/>
</dbReference>
<dbReference type="GO" id="GO:0032259">
    <property type="term" value="P:methylation"/>
    <property type="evidence" value="ECO:0007669"/>
    <property type="project" value="UniProtKB-KW"/>
</dbReference>
<dbReference type="Proteomes" id="UP000238479">
    <property type="component" value="Chromosome 1"/>
</dbReference>
<keyword evidence="5" id="KW-0808">Transferase</keyword>
<sequence>MRKQLGAIRGVKVGDKFRYRAQLNIVGLHRHFTNGIDYIKSRDGKILVTSIVDSGRYANNMQCSDVLIYSGEGGNSPFNKLKPTDQTLERGNLALKNSTEAQTPVRVIRTFKLSKSSCYVYYGLYIVEHLSKERGQFGKMVYKFRLRRKAGQPEITFKL</sequence>
<dbReference type="STRING" id="74649.A0A2P6SA24"/>
<comment type="subcellular location">
    <subcellularLocation>
        <location evidence="1">Chromosome</location>
        <location evidence="1">Centromere</location>
    </subcellularLocation>
    <subcellularLocation>
        <location evidence="3">Nucleus</location>
    </subcellularLocation>
</comment>
<dbReference type="GO" id="GO:0005634">
    <property type="term" value="C:nucleus"/>
    <property type="evidence" value="ECO:0007669"/>
    <property type="project" value="UniProtKB-SubCell"/>
</dbReference>
<evidence type="ECO:0000256" key="1">
    <source>
        <dbReference type="ARBA" id="ARBA00004584"/>
    </source>
</evidence>
<dbReference type="InterPro" id="IPR015947">
    <property type="entry name" value="PUA-like_sf"/>
</dbReference>
<dbReference type="GO" id="GO:0000775">
    <property type="term" value="C:chromosome, centromeric region"/>
    <property type="evidence" value="ECO:0007669"/>
    <property type="project" value="UniProtKB-SubCell"/>
</dbReference>
<dbReference type="Gramene" id="PRQ55550">
    <property type="protein sequence ID" value="PRQ55550"/>
    <property type="gene ID" value="RchiOBHm_Chr1g0325811"/>
</dbReference>
<keyword evidence="2 3" id="KW-0539">Nucleus</keyword>
<feature type="domain" description="YDG" evidence="4">
    <location>
        <begin position="6"/>
        <end position="148"/>
    </location>
</feature>
<keyword evidence="6" id="KW-1185">Reference proteome</keyword>
<comment type="caution">
    <text evidence="5">The sequence shown here is derived from an EMBL/GenBank/DDBJ whole genome shotgun (WGS) entry which is preliminary data.</text>
</comment>
<dbReference type="InterPro" id="IPR051357">
    <property type="entry name" value="H3K9_HMTase_SUVAR3-9"/>
</dbReference>
<evidence type="ECO:0000313" key="5">
    <source>
        <dbReference type="EMBL" id="PRQ55550.1"/>
    </source>
</evidence>
<dbReference type="PROSITE" id="PS51015">
    <property type="entry name" value="YDG"/>
    <property type="match status" value="1"/>
</dbReference>
<evidence type="ECO:0000256" key="2">
    <source>
        <dbReference type="ARBA" id="ARBA00023242"/>
    </source>
</evidence>
<gene>
    <name evidence="5" type="ORF">RchiOBHm_Chr1g0325811</name>
</gene>
<dbReference type="SMART" id="SM00466">
    <property type="entry name" value="SRA"/>
    <property type="match status" value="1"/>
</dbReference>
<dbReference type="EMBL" id="PDCK01000039">
    <property type="protein sequence ID" value="PRQ55550.1"/>
    <property type="molecule type" value="Genomic_DNA"/>
</dbReference>
<proteinExistence type="predicted"/>
<dbReference type="PANTHER" id="PTHR45660:SF46">
    <property type="entry name" value="HISTONE-LYSINE N-METHYLTRANSFERASE, H3 LYSINE-9 SPECIFIC SUVH6"/>
    <property type="match status" value="1"/>
</dbReference>
<accession>A0A2P6SA24</accession>
<evidence type="ECO:0000313" key="6">
    <source>
        <dbReference type="Proteomes" id="UP000238479"/>
    </source>
</evidence>
<dbReference type="OMA" id="TRKECAN"/>
<evidence type="ECO:0000256" key="3">
    <source>
        <dbReference type="PROSITE-ProRule" id="PRU00358"/>
    </source>
</evidence>
<dbReference type="EC" id="2.1.1.43" evidence="5"/>
<dbReference type="Gene3D" id="2.30.280.10">
    <property type="entry name" value="SRA-YDG"/>
    <property type="match status" value="1"/>
</dbReference>
<reference evidence="5 6" key="1">
    <citation type="journal article" date="2018" name="Nat. Genet.">
        <title>The Rosa genome provides new insights in the design of modern roses.</title>
        <authorList>
            <person name="Bendahmane M."/>
        </authorList>
    </citation>
    <scope>NUCLEOTIDE SEQUENCE [LARGE SCALE GENOMIC DNA]</scope>
    <source>
        <strain evidence="6">cv. Old Blush</strain>
    </source>
</reference>
<evidence type="ECO:0000259" key="4">
    <source>
        <dbReference type="PROSITE" id="PS51015"/>
    </source>
</evidence>
<protein>
    <submittedName>
        <fullName evidence="5">Putative histone-lysine N-methyltransferase</fullName>
        <ecNumber evidence="5">2.1.1.43</ecNumber>
    </submittedName>
</protein>
<dbReference type="AlphaFoldDB" id="A0A2P6SA24"/>
<dbReference type="GO" id="GO:0042054">
    <property type="term" value="F:histone methyltransferase activity"/>
    <property type="evidence" value="ECO:0007669"/>
    <property type="project" value="TreeGrafter"/>
</dbReference>
<organism evidence="5 6">
    <name type="scientific">Rosa chinensis</name>
    <name type="common">China rose</name>
    <dbReference type="NCBI Taxonomy" id="74649"/>
    <lineage>
        <taxon>Eukaryota</taxon>
        <taxon>Viridiplantae</taxon>
        <taxon>Streptophyta</taxon>
        <taxon>Embryophyta</taxon>
        <taxon>Tracheophyta</taxon>
        <taxon>Spermatophyta</taxon>
        <taxon>Magnoliopsida</taxon>
        <taxon>eudicotyledons</taxon>
        <taxon>Gunneridae</taxon>
        <taxon>Pentapetalae</taxon>
        <taxon>rosids</taxon>
        <taxon>fabids</taxon>
        <taxon>Rosales</taxon>
        <taxon>Rosaceae</taxon>
        <taxon>Rosoideae</taxon>
        <taxon>Rosoideae incertae sedis</taxon>
        <taxon>Rosa</taxon>
    </lineage>
</organism>
<dbReference type="InterPro" id="IPR036987">
    <property type="entry name" value="SRA-YDG_sf"/>
</dbReference>
<name>A0A2P6SA24_ROSCH</name>
<dbReference type="SUPFAM" id="SSF88697">
    <property type="entry name" value="PUA domain-like"/>
    <property type="match status" value="1"/>
</dbReference>